<dbReference type="AlphaFoldDB" id="A0A8C9ZK99"/>
<organism evidence="2 3">
    <name type="scientific">Sander lucioperca</name>
    <name type="common">Pike-perch</name>
    <name type="synonym">Perca lucioperca</name>
    <dbReference type="NCBI Taxonomy" id="283035"/>
    <lineage>
        <taxon>Eukaryota</taxon>
        <taxon>Metazoa</taxon>
        <taxon>Chordata</taxon>
        <taxon>Craniata</taxon>
        <taxon>Vertebrata</taxon>
        <taxon>Euteleostomi</taxon>
        <taxon>Actinopterygii</taxon>
        <taxon>Neopterygii</taxon>
        <taxon>Teleostei</taxon>
        <taxon>Neoteleostei</taxon>
        <taxon>Acanthomorphata</taxon>
        <taxon>Eupercaria</taxon>
        <taxon>Perciformes</taxon>
        <taxon>Percoidei</taxon>
        <taxon>Percidae</taxon>
        <taxon>Luciopercinae</taxon>
        <taxon>Sander</taxon>
    </lineage>
</organism>
<dbReference type="Proteomes" id="UP000694568">
    <property type="component" value="Unplaced"/>
</dbReference>
<reference evidence="2" key="1">
    <citation type="submission" date="2025-08" db="UniProtKB">
        <authorList>
            <consortium name="Ensembl"/>
        </authorList>
    </citation>
    <scope>IDENTIFICATION</scope>
</reference>
<feature type="region of interest" description="Disordered" evidence="1">
    <location>
        <begin position="299"/>
        <end position="321"/>
    </location>
</feature>
<protein>
    <submittedName>
        <fullName evidence="2">Uncharacterized protein</fullName>
    </submittedName>
</protein>
<evidence type="ECO:0000313" key="2">
    <source>
        <dbReference type="Ensembl" id="ENSSLUP00000039182.1"/>
    </source>
</evidence>
<dbReference type="Ensembl" id="ENSSLUT00000040465.1">
    <property type="protein sequence ID" value="ENSSLUP00000039182.1"/>
    <property type="gene ID" value="ENSSLUG00000017548.1"/>
</dbReference>
<dbReference type="PANTHER" id="PTHR14559">
    <property type="entry name" value="CASPASE RECRUITMENT DOMAIN FAMILY"/>
    <property type="match status" value="1"/>
</dbReference>
<feature type="region of interest" description="Disordered" evidence="1">
    <location>
        <begin position="1"/>
        <end position="87"/>
    </location>
</feature>
<name>A0A8C9ZK99_SANLU</name>
<proteinExistence type="predicted"/>
<dbReference type="PANTHER" id="PTHR14559:SF3">
    <property type="entry name" value="CASPASE RECRUITMENT DOMAIN-CONTAINING PROTEIN 9"/>
    <property type="match status" value="1"/>
</dbReference>
<dbReference type="GO" id="GO:0005737">
    <property type="term" value="C:cytoplasm"/>
    <property type="evidence" value="ECO:0007669"/>
    <property type="project" value="TreeGrafter"/>
</dbReference>
<evidence type="ECO:0000313" key="3">
    <source>
        <dbReference type="Proteomes" id="UP000694568"/>
    </source>
</evidence>
<sequence>MRAENQTKLLRRRTLRPLQESRSLVLPKGNFFHLNRLEEKKAETQEEKKETQEEKTETQEEKTETQEEKEEDKKEETQQKESPAPVQMNLLTSVFKLRRDLHRAEEQRDRSVEEKEELELLCAQLKGDARMYRQQNKQTLRQLEEVIRERDKALASRAEQQEEARLLLQEKDQHRETVRQLTEQSDRLELLLLSSQREELQLRTRLRRLTSNTHQGERSSEEEEEPAESTAKGSSGTSGDNEEAAALQQHVSPVGGATESEHKPSTDASWDEKTDGCLPFRSRPNFLYRRKRALRSKFICRDFNSGNHDDSSGSDITDDSD</sequence>
<feature type="compositionally biased region" description="Basic and acidic residues" evidence="1">
    <location>
        <begin position="259"/>
        <end position="275"/>
    </location>
</feature>
<reference evidence="2" key="2">
    <citation type="submission" date="2025-09" db="UniProtKB">
        <authorList>
            <consortium name="Ensembl"/>
        </authorList>
    </citation>
    <scope>IDENTIFICATION</scope>
</reference>
<feature type="compositionally biased region" description="Basic and acidic residues" evidence="1">
    <location>
        <begin position="35"/>
        <end position="79"/>
    </location>
</feature>
<evidence type="ECO:0000256" key="1">
    <source>
        <dbReference type="SAM" id="MobiDB-lite"/>
    </source>
</evidence>
<keyword evidence="3" id="KW-1185">Reference proteome</keyword>
<dbReference type="GO" id="GO:0050700">
    <property type="term" value="F:CARD domain binding"/>
    <property type="evidence" value="ECO:0007669"/>
    <property type="project" value="TreeGrafter"/>
</dbReference>
<dbReference type="GeneTree" id="ENSGT00940000160570"/>
<feature type="region of interest" description="Disordered" evidence="1">
    <location>
        <begin position="207"/>
        <end position="282"/>
    </location>
</feature>
<dbReference type="GO" id="GO:0043123">
    <property type="term" value="P:positive regulation of canonical NF-kappaB signal transduction"/>
    <property type="evidence" value="ECO:0007669"/>
    <property type="project" value="TreeGrafter"/>
</dbReference>
<accession>A0A8C9ZK99</accession>